<dbReference type="EMBL" id="CP101497">
    <property type="protein sequence ID" value="UTT62379.1"/>
    <property type="molecule type" value="Genomic_DNA"/>
</dbReference>
<reference evidence="1" key="1">
    <citation type="submission" date="2022-07" db="EMBL/GenBank/DDBJ databases">
        <title>Taxonomic analysis of Microcella humidisoli nov. sp., isolated from riverside soil.</title>
        <authorList>
            <person name="Molina K.M."/>
            <person name="Kim S.B."/>
        </authorList>
    </citation>
    <scope>NUCLEOTIDE SEQUENCE</scope>
    <source>
        <strain evidence="1">MMS21-STM10</strain>
    </source>
</reference>
<dbReference type="Proteomes" id="UP001060039">
    <property type="component" value="Chromosome"/>
</dbReference>
<dbReference type="RefSeq" id="WP_255159522.1">
    <property type="nucleotide sequence ID" value="NZ_CP101497.1"/>
</dbReference>
<gene>
    <name evidence="1" type="ORF">NNL39_12065</name>
</gene>
<name>A0ABY5FVN8_9MICO</name>
<proteinExistence type="predicted"/>
<evidence type="ECO:0008006" key="3">
    <source>
        <dbReference type="Google" id="ProtNLM"/>
    </source>
</evidence>
<sequence>MVPASLILPGPLVSASEWRCAVLDGELVALGDGFLPIDAPLTARERAASLAPALIDDRVVIADRSAAWVWGWAPPPPVVSTCVSIQARIPSPDRRRLRAREVVIEADELRMLGAVPVTAPLRTLLDLARHDHDAHIVALLAAGLRAHGVTRAQLDAALARRPSLSFVRPARARLLAALAAATDHPLLTR</sequence>
<evidence type="ECO:0000313" key="2">
    <source>
        <dbReference type="Proteomes" id="UP001060039"/>
    </source>
</evidence>
<accession>A0ABY5FVN8</accession>
<evidence type="ECO:0000313" key="1">
    <source>
        <dbReference type="EMBL" id="UTT62379.1"/>
    </source>
</evidence>
<keyword evidence="2" id="KW-1185">Reference proteome</keyword>
<protein>
    <recommendedName>
        <fullName evidence="3">AbiEi antitoxin C-terminal domain-containing protein</fullName>
    </recommendedName>
</protein>
<organism evidence="1 2">
    <name type="scientific">Microcella humidisoli</name>
    <dbReference type="NCBI Taxonomy" id="2963406"/>
    <lineage>
        <taxon>Bacteria</taxon>
        <taxon>Bacillati</taxon>
        <taxon>Actinomycetota</taxon>
        <taxon>Actinomycetes</taxon>
        <taxon>Micrococcales</taxon>
        <taxon>Microbacteriaceae</taxon>
        <taxon>Microcella</taxon>
    </lineage>
</organism>